<comment type="similarity">
    <text evidence="2">Belongs to the alpha-IPM synthase/homocitrate synthase family. LeuA type 1 subfamily.</text>
</comment>
<dbReference type="InterPro" id="IPR050073">
    <property type="entry name" value="2-IPM_HCS-like"/>
</dbReference>
<dbReference type="FunFam" id="3.20.20.70:FF:000010">
    <property type="entry name" value="2-isopropylmalate synthase"/>
    <property type="match status" value="1"/>
</dbReference>
<evidence type="ECO:0000256" key="8">
    <source>
        <dbReference type="ARBA" id="ARBA00023304"/>
    </source>
</evidence>
<evidence type="ECO:0000256" key="4">
    <source>
        <dbReference type="ARBA" id="ARBA00022430"/>
    </source>
</evidence>
<dbReference type="PANTHER" id="PTHR10277:SF9">
    <property type="entry name" value="2-ISOPROPYLMALATE SYNTHASE 1, CHLOROPLASTIC-RELATED"/>
    <property type="match status" value="1"/>
</dbReference>
<dbReference type="PROSITE" id="PS00816">
    <property type="entry name" value="AIPM_HOMOCIT_SYNTH_2"/>
    <property type="match status" value="1"/>
</dbReference>
<feature type="domain" description="Pyruvate carboxyltransferase" evidence="11">
    <location>
        <begin position="16"/>
        <end position="278"/>
    </location>
</feature>
<comment type="pathway">
    <text evidence="1">Amino-acid biosynthesis; L-leucine biosynthesis; L-leucine from 3-methyl-2-oxobutanoate: step 1/4.</text>
</comment>
<dbReference type="Gene3D" id="3.20.20.70">
    <property type="entry name" value="Aldolase class I"/>
    <property type="match status" value="1"/>
</dbReference>
<organism evidence="12 13">
    <name type="scientific">Magnetofaba australis IT-1</name>
    <dbReference type="NCBI Taxonomy" id="1434232"/>
    <lineage>
        <taxon>Bacteria</taxon>
        <taxon>Pseudomonadati</taxon>
        <taxon>Pseudomonadota</taxon>
        <taxon>Magnetococcia</taxon>
        <taxon>Magnetococcales</taxon>
        <taxon>Magnetococcaceae</taxon>
        <taxon>Magnetofaba</taxon>
    </lineage>
</organism>
<dbReference type="GO" id="GO:0003852">
    <property type="term" value="F:2-isopropylmalate synthase activity"/>
    <property type="evidence" value="ECO:0007669"/>
    <property type="project" value="UniProtKB-EC"/>
</dbReference>
<dbReference type="FunFam" id="1.10.238.260:FF:000001">
    <property type="entry name" value="2-isopropylmalate synthase"/>
    <property type="match status" value="1"/>
</dbReference>
<gene>
    <name evidence="12" type="primary">leuA</name>
    <name evidence="12" type="ORF">MAIT1_02394</name>
</gene>
<keyword evidence="8" id="KW-0100">Branched-chain amino acid biosynthesis</keyword>
<evidence type="ECO:0000256" key="9">
    <source>
        <dbReference type="ARBA" id="ARBA00029993"/>
    </source>
</evidence>
<proteinExistence type="inferred from homology"/>
<evidence type="ECO:0000259" key="11">
    <source>
        <dbReference type="PROSITE" id="PS50991"/>
    </source>
</evidence>
<dbReference type="InterPro" id="IPR054691">
    <property type="entry name" value="LeuA/HCS_post-cat"/>
</dbReference>
<keyword evidence="7" id="KW-0464">Manganese</keyword>
<dbReference type="RefSeq" id="WP_085444754.1">
    <property type="nucleotide sequence ID" value="NZ_LVJN01000020.1"/>
</dbReference>
<dbReference type="Proteomes" id="UP000194003">
    <property type="component" value="Unassembled WGS sequence"/>
</dbReference>
<keyword evidence="4" id="KW-0432">Leucine biosynthesis</keyword>
<evidence type="ECO:0000313" key="12">
    <source>
        <dbReference type="EMBL" id="OSM02275.1"/>
    </source>
</evidence>
<dbReference type="Pfam" id="PF22617">
    <property type="entry name" value="HCS_D2"/>
    <property type="match status" value="1"/>
</dbReference>
<evidence type="ECO:0000256" key="3">
    <source>
        <dbReference type="ARBA" id="ARBA00012973"/>
    </source>
</evidence>
<keyword evidence="13" id="KW-1185">Reference proteome</keyword>
<dbReference type="EC" id="2.3.3.13" evidence="3"/>
<dbReference type="PROSITE" id="PS00815">
    <property type="entry name" value="AIPM_HOMOCIT_SYNTH_1"/>
    <property type="match status" value="1"/>
</dbReference>
<dbReference type="CDD" id="cd07940">
    <property type="entry name" value="DRE_TIM_IPMS"/>
    <property type="match status" value="1"/>
</dbReference>
<dbReference type="PROSITE" id="PS50991">
    <property type="entry name" value="PYR_CT"/>
    <property type="match status" value="1"/>
</dbReference>
<dbReference type="Pfam" id="PF00682">
    <property type="entry name" value="HMGL-like"/>
    <property type="match status" value="1"/>
</dbReference>
<evidence type="ECO:0000313" key="13">
    <source>
        <dbReference type="Proteomes" id="UP000194003"/>
    </source>
</evidence>
<dbReference type="SUPFAM" id="SSF51569">
    <property type="entry name" value="Aldolase"/>
    <property type="match status" value="1"/>
</dbReference>
<dbReference type="EMBL" id="LVJN01000020">
    <property type="protein sequence ID" value="OSM02275.1"/>
    <property type="molecule type" value="Genomic_DNA"/>
</dbReference>
<sequence>MFENQQVASDSEADRVIMFDTTLRDGEQMPGVALSAEQKVEIARNLAAVGVDVIEAGFPAASPAEFAAVQAVSRSVEGATICALARCVESDVAAALAATQGAKRRRIHVFIGVSPIHRQAKLRMTPEQVMQRAVAAVTQARAHCDDVQFSAEDATRAETPFLQQICAAAIDAGATTINIPDTVGYTEPWEYQAMMETLIATVPHGSHVRFSTHCHNDMGLATANTLAGVRGGARQVEVAINGFGERAGNAALEEVGVAISARAERFGVTHGVQMAGIYTLSQRAYAAFGAPIPPNKAVVGGNAFAHESGIHQHGVMCDARTYEAFTPQSVGREAHQMALGKHSGRHAFHARMAALGINFPSADEWRWAFDHFKQMAERQGEVNDAGLIALARSLAPS</sequence>
<dbReference type="STRING" id="1434232.MAIT1_02394"/>
<reference evidence="12 13" key="1">
    <citation type="journal article" date="2016" name="BMC Genomics">
        <title>Combined genomic and structural analyses of a cultured magnetotactic bacterium reveals its niche adaptation to a dynamic environment.</title>
        <authorList>
            <person name="Araujo A.C."/>
            <person name="Morillo V."/>
            <person name="Cypriano J."/>
            <person name="Teixeira L.C."/>
            <person name="Leao P."/>
            <person name="Lyra S."/>
            <person name="Almeida L.G."/>
            <person name="Bazylinski D.A."/>
            <person name="Vasconcellos A.T."/>
            <person name="Abreu F."/>
            <person name="Lins U."/>
        </authorList>
    </citation>
    <scope>NUCLEOTIDE SEQUENCE [LARGE SCALE GENOMIC DNA]</scope>
    <source>
        <strain evidence="12 13">IT-1</strain>
    </source>
</reference>
<accession>A0A1Y2K5J9</accession>
<dbReference type="Gene3D" id="1.10.238.260">
    <property type="match status" value="1"/>
</dbReference>
<dbReference type="InterPro" id="IPR000891">
    <property type="entry name" value="PYR_CT"/>
</dbReference>
<dbReference type="PANTHER" id="PTHR10277">
    <property type="entry name" value="HOMOCITRATE SYNTHASE-RELATED"/>
    <property type="match status" value="1"/>
</dbReference>
<dbReference type="AlphaFoldDB" id="A0A1Y2K5J9"/>
<protein>
    <recommendedName>
        <fullName evidence="3">2-isopropylmalate synthase</fullName>
        <ecNumber evidence="3">2.3.3.13</ecNumber>
    </recommendedName>
    <alternativeName>
        <fullName evidence="9">Alpha-IPM synthase</fullName>
    </alternativeName>
</protein>
<dbReference type="GO" id="GO:0009098">
    <property type="term" value="P:L-leucine biosynthetic process"/>
    <property type="evidence" value="ECO:0007669"/>
    <property type="project" value="UniProtKB-KW"/>
</dbReference>
<name>A0A1Y2K5J9_9PROT</name>
<dbReference type="OrthoDB" id="9803573at2"/>
<evidence type="ECO:0000256" key="7">
    <source>
        <dbReference type="ARBA" id="ARBA00023211"/>
    </source>
</evidence>
<comment type="caution">
    <text evidence="12">The sequence shown here is derived from an EMBL/GenBank/DDBJ whole genome shotgun (WGS) entry which is preliminary data.</text>
</comment>
<evidence type="ECO:0000256" key="6">
    <source>
        <dbReference type="ARBA" id="ARBA00022679"/>
    </source>
</evidence>
<evidence type="ECO:0000256" key="5">
    <source>
        <dbReference type="ARBA" id="ARBA00022605"/>
    </source>
</evidence>
<keyword evidence="6 10" id="KW-0808">Transferase</keyword>
<evidence type="ECO:0000256" key="10">
    <source>
        <dbReference type="RuleBase" id="RU003523"/>
    </source>
</evidence>
<dbReference type="InterPro" id="IPR002034">
    <property type="entry name" value="AIPM/Hcit_synth_CS"/>
</dbReference>
<dbReference type="InterPro" id="IPR013785">
    <property type="entry name" value="Aldolase_TIM"/>
</dbReference>
<evidence type="ECO:0000256" key="1">
    <source>
        <dbReference type="ARBA" id="ARBA00004689"/>
    </source>
</evidence>
<keyword evidence="5" id="KW-0028">Amino-acid biosynthesis</keyword>
<evidence type="ECO:0000256" key="2">
    <source>
        <dbReference type="ARBA" id="ARBA00009396"/>
    </source>
</evidence>